<sequence>MVRAQLGPVEGIGY</sequence>
<evidence type="ECO:0000313" key="1">
    <source>
        <dbReference type="EMBL" id="MBX37707.1"/>
    </source>
</evidence>
<dbReference type="EMBL" id="GGEC01057223">
    <property type="protein sequence ID" value="MBX37707.1"/>
    <property type="molecule type" value="Transcribed_RNA"/>
</dbReference>
<protein>
    <submittedName>
        <fullName evidence="1">Uncharacterized protein</fullName>
    </submittedName>
</protein>
<organism evidence="1">
    <name type="scientific">Rhizophora mucronata</name>
    <name type="common">Asiatic mangrove</name>
    <dbReference type="NCBI Taxonomy" id="61149"/>
    <lineage>
        <taxon>Eukaryota</taxon>
        <taxon>Viridiplantae</taxon>
        <taxon>Streptophyta</taxon>
        <taxon>Embryophyta</taxon>
        <taxon>Tracheophyta</taxon>
        <taxon>Spermatophyta</taxon>
        <taxon>Magnoliopsida</taxon>
        <taxon>eudicotyledons</taxon>
        <taxon>Gunneridae</taxon>
        <taxon>Pentapetalae</taxon>
        <taxon>rosids</taxon>
        <taxon>fabids</taxon>
        <taxon>Malpighiales</taxon>
        <taxon>Rhizophoraceae</taxon>
        <taxon>Rhizophora</taxon>
    </lineage>
</organism>
<proteinExistence type="predicted"/>
<reference evidence="1" key="1">
    <citation type="submission" date="2018-02" db="EMBL/GenBank/DDBJ databases">
        <title>Rhizophora mucronata_Transcriptome.</title>
        <authorList>
            <person name="Meera S.P."/>
            <person name="Sreeshan A."/>
            <person name="Augustine A."/>
        </authorList>
    </citation>
    <scope>NUCLEOTIDE SEQUENCE</scope>
    <source>
        <tissue evidence="1">Leaf</tissue>
    </source>
</reference>
<name>A0A2P2N5D4_RHIMU</name>
<accession>A0A2P2N5D4</accession>